<dbReference type="InterPro" id="IPR013099">
    <property type="entry name" value="K_chnl_dom"/>
</dbReference>
<dbReference type="Proteomes" id="UP001152795">
    <property type="component" value="Unassembled WGS sequence"/>
</dbReference>
<feature type="non-terminal residue" evidence="2">
    <location>
        <position position="161"/>
    </location>
</feature>
<feature type="non-terminal residue" evidence="2">
    <location>
        <position position="1"/>
    </location>
</feature>
<dbReference type="Gene3D" id="1.10.287.70">
    <property type="match status" value="1"/>
</dbReference>
<evidence type="ECO:0000313" key="3">
    <source>
        <dbReference type="Proteomes" id="UP001152795"/>
    </source>
</evidence>
<reference evidence="2" key="1">
    <citation type="submission" date="2020-04" db="EMBL/GenBank/DDBJ databases">
        <authorList>
            <person name="Alioto T."/>
            <person name="Alioto T."/>
            <person name="Gomez Garrido J."/>
        </authorList>
    </citation>
    <scope>NUCLEOTIDE SEQUENCE</scope>
    <source>
        <strain evidence="2">A484AB</strain>
    </source>
</reference>
<protein>
    <submittedName>
        <fullName evidence="2">Potassium voltage-gated channel subfamily F member 1</fullName>
    </submittedName>
</protein>
<keyword evidence="3" id="KW-1185">Reference proteome</keyword>
<feature type="domain" description="Potassium channel" evidence="1">
    <location>
        <begin position="1"/>
        <end position="38"/>
    </location>
</feature>
<dbReference type="EMBL" id="CACRXK020033084">
    <property type="protein sequence ID" value="CAB4043758.1"/>
    <property type="molecule type" value="Genomic_DNA"/>
</dbReference>
<name>A0A7D9KC58_PARCT</name>
<comment type="caution">
    <text evidence="2">The sequence shown here is derived from an EMBL/GenBank/DDBJ whole genome shotgun (WGS) entry which is preliminary data.</text>
</comment>
<gene>
    <name evidence="2" type="ORF">PACLA_8A088499</name>
</gene>
<organism evidence="2 3">
    <name type="scientific">Paramuricea clavata</name>
    <name type="common">Red gorgonian</name>
    <name type="synonym">Violescent sea-whip</name>
    <dbReference type="NCBI Taxonomy" id="317549"/>
    <lineage>
        <taxon>Eukaryota</taxon>
        <taxon>Metazoa</taxon>
        <taxon>Cnidaria</taxon>
        <taxon>Anthozoa</taxon>
        <taxon>Octocorallia</taxon>
        <taxon>Malacalcyonacea</taxon>
        <taxon>Plexauridae</taxon>
        <taxon>Paramuricea</taxon>
    </lineage>
</organism>
<dbReference type="Pfam" id="PF07885">
    <property type="entry name" value="Ion_trans_2"/>
    <property type="match status" value="1"/>
</dbReference>
<proteinExistence type="predicted"/>
<dbReference type="OrthoDB" id="5955836at2759"/>
<evidence type="ECO:0000313" key="2">
    <source>
        <dbReference type="EMBL" id="CAB4043758.1"/>
    </source>
</evidence>
<dbReference type="AlphaFoldDB" id="A0A7D9KC58"/>
<dbReference type="SUPFAM" id="SSF81324">
    <property type="entry name" value="Voltage-gated potassium channels"/>
    <property type="match status" value="1"/>
</dbReference>
<sequence length="161" mass="17805">YGDKAPKSIIARILCIIWMLAGAILLSLFTANTTSIITASRIGKNSQTMGKKIGVVNMKQFVQAELNLGAHIIEYTKVEAALEALNDKSIDRLLFPHYLDLLFFMSDPNLGMPVLSNIYIAKELDKSFQIGMVLSHGNGSLLSNQDFYTCLEIMTSRISSE</sequence>
<accession>A0A7D9KC58</accession>
<evidence type="ECO:0000259" key="1">
    <source>
        <dbReference type="Pfam" id="PF07885"/>
    </source>
</evidence>